<feature type="transmembrane region" description="Helical" evidence="8">
    <location>
        <begin position="95"/>
        <end position="114"/>
    </location>
</feature>
<feature type="transmembrane region" description="Helical" evidence="8">
    <location>
        <begin position="218"/>
        <end position="238"/>
    </location>
</feature>
<feature type="transmembrane region" description="Helical" evidence="8">
    <location>
        <begin position="120"/>
        <end position="137"/>
    </location>
</feature>
<dbReference type="Pfam" id="PF01925">
    <property type="entry name" value="TauE"/>
    <property type="match status" value="1"/>
</dbReference>
<keyword evidence="5 8" id="KW-0812">Transmembrane</keyword>
<feature type="transmembrane region" description="Helical" evidence="8">
    <location>
        <begin position="60"/>
        <end position="83"/>
    </location>
</feature>
<reference evidence="9" key="1">
    <citation type="submission" date="2019-02" db="EMBL/GenBank/DDBJ databases">
        <authorList>
            <person name="Gruber-Vodicka R. H."/>
            <person name="Seah K. B. B."/>
        </authorList>
    </citation>
    <scope>NUCLEOTIDE SEQUENCE</scope>
    <source>
        <strain evidence="9">BECK_DK161</strain>
    </source>
</reference>
<evidence type="ECO:0000256" key="2">
    <source>
        <dbReference type="ARBA" id="ARBA00009142"/>
    </source>
</evidence>
<dbReference type="PANTHER" id="PTHR30269">
    <property type="entry name" value="TRANSMEMBRANE PROTEIN YFCA"/>
    <property type="match status" value="1"/>
</dbReference>
<feature type="transmembrane region" description="Helical" evidence="8">
    <location>
        <begin position="29"/>
        <end position="54"/>
    </location>
</feature>
<evidence type="ECO:0000256" key="7">
    <source>
        <dbReference type="ARBA" id="ARBA00023136"/>
    </source>
</evidence>
<dbReference type="InterPro" id="IPR052017">
    <property type="entry name" value="TSUP"/>
</dbReference>
<keyword evidence="4 8" id="KW-1003">Cell membrane</keyword>
<comment type="subcellular location">
    <subcellularLocation>
        <location evidence="1 8">Cell membrane</location>
        <topology evidence="1 8">Multi-pass membrane protein</topology>
    </subcellularLocation>
</comment>
<sequence length="266" mass="28844">MTIENRLAVLPKISPARDRHACMFEFHQLLLVWGVIIAASVLRSFTGFGFALAATPVFSLFLTPVQSVLLSISLVFATGVHTWPQLRGQIPLRPLLPLFSLTVIGTILGAMLLVRINTEAFQLFIGAITILACLILVSFHPKRRAAHPALTCGTGLLSGLMNGAFAIPGPPIVVYAMATEPDPAASRAFTLTFFTFSSTMALVSYGVAGLIDRQSFYLFLLAYPAMYLGEKLGSRLFLLYGGTLYRKAALTVLFLVGVFVILKGIF</sequence>
<evidence type="ECO:0000256" key="3">
    <source>
        <dbReference type="ARBA" id="ARBA00022448"/>
    </source>
</evidence>
<evidence type="ECO:0000256" key="4">
    <source>
        <dbReference type="ARBA" id="ARBA00022475"/>
    </source>
</evidence>
<protein>
    <recommendedName>
        <fullName evidence="8">Probable membrane transporter protein</fullName>
    </recommendedName>
</protein>
<evidence type="ECO:0000313" key="9">
    <source>
        <dbReference type="EMBL" id="VFJ51480.1"/>
    </source>
</evidence>
<feature type="transmembrane region" description="Helical" evidence="8">
    <location>
        <begin position="244"/>
        <end position="262"/>
    </location>
</feature>
<dbReference type="AlphaFoldDB" id="A0A450SF87"/>
<keyword evidence="3" id="KW-0813">Transport</keyword>
<dbReference type="GO" id="GO:0005886">
    <property type="term" value="C:plasma membrane"/>
    <property type="evidence" value="ECO:0007669"/>
    <property type="project" value="UniProtKB-SubCell"/>
</dbReference>
<accession>A0A450SF87</accession>
<comment type="similarity">
    <text evidence="2 8">Belongs to the 4-toluene sulfonate uptake permease (TSUP) (TC 2.A.102) family.</text>
</comment>
<gene>
    <name evidence="9" type="ORF">BECKDK2373C_GA0170839_10326</name>
</gene>
<evidence type="ECO:0000256" key="6">
    <source>
        <dbReference type="ARBA" id="ARBA00022989"/>
    </source>
</evidence>
<evidence type="ECO:0000256" key="1">
    <source>
        <dbReference type="ARBA" id="ARBA00004651"/>
    </source>
</evidence>
<dbReference type="EMBL" id="CAADEY010000032">
    <property type="protein sequence ID" value="VFJ51480.1"/>
    <property type="molecule type" value="Genomic_DNA"/>
</dbReference>
<evidence type="ECO:0000256" key="8">
    <source>
        <dbReference type="RuleBase" id="RU363041"/>
    </source>
</evidence>
<evidence type="ECO:0000256" key="5">
    <source>
        <dbReference type="ARBA" id="ARBA00022692"/>
    </source>
</evidence>
<proteinExistence type="inferred from homology"/>
<keyword evidence="6 8" id="KW-1133">Transmembrane helix</keyword>
<feature type="transmembrane region" description="Helical" evidence="8">
    <location>
        <begin position="188"/>
        <end position="211"/>
    </location>
</feature>
<dbReference type="PANTHER" id="PTHR30269:SF37">
    <property type="entry name" value="MEMBRANE TRANSPORTER PROTEIN"/>
    <property type="match status" value="1"/>
</dbReference>
<organism evidence="9">
    <name type="scientific">Candidatus Kentrum sp. DK</name>
    <dbReference type="NCBI Taxonomy" id="2126562"/>
    <lineage>
        <taxon>Bacteria</taxon>
        <taxon>Pseudomonadati</taxon>
        <taxon>Pseudomonadota</taxon>
        <taxon>Gammaproteobacteria</taxon>
        <taxon>Candidatus Kentrum</taxon>
    </lineage>
</organism>
<keyword evidence="7 8" id="KW-0472">Membrane</keyword>
<feature type="transmembrane region" description="Helical" evidence="8">
    <location>
        <begin position="149"/>
        <end position="168"/>
    </location>
</feature>
<dbReference type="InterPro" id="IPR002781">
    <property type="entry name" value="TM_pro_TauE-like"/>
</dbReference>
<name>A0A450SF87_9GAMM</name>